<evidence type="ECO:0000259" key="1">
    <source>
        <dbReference type="Pfam" id="PF13400"/>
    </source>
</evidence>
<dbReference type="Pfam" id="PF13400">
    <property type="entry name" value="Tad"/>
    <property type="match status" value="1"/>
</dbReference>
<feature type="domain" description="Putative Flp pilus-assembly TadG-like N-terminal" evidence="1">
    <location>
        <begin position="2"/>
        <end position="38"/>
    </location>
</feature>
<dbReference type="AlphaFoldDB" id="A0A2T5G5W2"/>
<proteinExistence type="predicted"/>
<name>A0A2T5G5W2_HYDSH</name>
<dbReference type="EMBL" id="PEBV01000041">
    <property type="protein sequence ID" value="PTQ51582.1"/>
    <property type="molecule type" value="Genomic_DNA"/>
</dbReference>
<evidence type="ECO:0000313" key="2">
    <source>
        <dbReference type="EMBL" id="PTQ51582.1"/>
    </source>
</evidence>
<evidence type="ECO:0000313" key="3">
    <source>
        <dbReference type="Proteomes" id="UP000244180"/>
    </source>
</evidence>
<protein>
    <recommendedName>
        <fullName evidence="1">Putative Flp pilus-assembly TadG-like N-terminal domain-containing protein</fullName>
    </recommendedName>
</protein>
<gene>
    <name evidence="2" type="ORF">HSCHL_1285</name>
</gene>
<dbReference type="InterPro" id="IPR028087">
    <property type="entry name" value="Tad_N"/>
</dbReference>
<reference evidence="2 3" key="1">
    <citation type="submission" date="2017-08" db="EMBL/GenBank/DDBJ databases">
        <title>Burning lignite coal seam in the remote Altai Mountains harbors a hydrogen-driven thermophilic microbial community.</title>
        <authorList>
            <person name="Kadnikov V.V."/>
            <person name="Mardanov A.V."/>
            <person name="Ivasenko D."/>
            <person name="Beletsky A.V."/>
            <person name="Karnachuk O.V."/>
            <person name="Ravin N.V."/>
        </authorList>
    </citation>
    <scope>NUCLEOTIDE SEQUENCE [LARGE SCALE GENOMIC DNA]</scope>
    <source>
        <strain evidence="2">AL33</strain>
    </source>
</reference>
<accession>A0A2T5G5W2</accession>
<dbReference type="Proteomes" id="UP000244180">
    <property type="component" value="Unassembled WGS sequence"/>
</dbReference>
<sequence length="242" mass="27552">MIVVLIIAFAGLTEFGRYLIMREQAQTAADAAALAAATSGTKTWVKIDVYTYCGASRTKDGCESCGTRVVRGVIGTERDLIDRGEWIRYTTPQCECSCGGLQTWYEIVDRWVEYKRGDQAQAAGRFFQANRPTFAETADVRSVEVRRYPTVWETVRQDYAHIDYLNANPHYVTYPVPDDLRQDPFYPSVVVRAEAWMKTLWDGFLGIFRDRKANVCAQGDTFYQDPQTGRWIKPPDEACVPR</sequence>
<organism evidence="2 3">
    <name type="scientific">Hydrogenibacillus schlegelii</name>
    <name type="common">Bacillus schlegelii</name>
    <dbReference type="NCBI Taxonomy" id="1484"/>
    <lineage>
        <taxon>Bacteria</taxon>
        <taxon>Bacillati</taxon>
        <taxon>Bacillota</taxon>
        <taxon>Bacilli</taxon>
        <taxon>Bacillales</taxon>
        <taxon>Bacillales Family X. Incertae Sedis</taxon>
        <taxon>Hydrogenibacillus</taxon>
    </lineage>
</organism>
<comment type="caution">
    <text evidence="2">The sequence shown here is derived from an EMBL/GenBank/DDBJ whole genome shotgun (WGS) entry which is preliminary data.</text>
</comment>